<comment type="caution">
    <text evidence="2">The sequence shown here is derived from an EMBL/GenBank/DDBJ whole genome shotgun (WGS) entry which is preliminary data.</text>
</comment>
<evidence type="ECO:0000256" key="1">
    <source>
        <dbReference type="SAM" id="Phobius"/>
    </source>
</evidence>
<evidence type="ECO:0000313" key="3">
    <source>
        <dbReference type="Proteomes" id="UP000587527"/>
    </source>
</evidence>
<dbReference type="Pfam" id="PF08012">
    <property type="entry name" value="DUF1702"/>
    <property type="match status" value="1"/>
</dbReference>
<keyword evidence="1" id="KW-0472">Membrane</keyword>
<evidence type="ECO:0000313" key="2">
    <source>
        <dbReference type="EMBL" id="MBB5870082.1"/>
    </source>
</evidence>
<gene>
    <name evidence="2" type="ORF">F4553_003461</name>
</gene>
<dbReference type="EMBL" id="JACHMN010000002">
    <property type="protein sequence ID" value="MBB5870082.1"/>
    <property type="molecule type" value="Genomic_DNA"/>
</dbReference>
<proteinExistence type="predicted"/>
<keyword evidence="1" id="KW-0812">Transmembrane</keyword>
<protein>
    <recommendedName>
        <fullName evidence="4">DUF1702 family protein</fullName>
    </recommendedName>
</protein>
<dbReference type="RefSeq" id="WP_184837199.1">
    <property type="nucleotide sequence ID" value="NZ_JACHMN010000002.1"/>
</dbReference>
<keyword evidence="1" id="KW-1133">Transmembrane helix</keyword>
<accession>A0A841BTK6</accession>
<dbReference type="Proteomes" id="UP000587527">
    <property type="component" value="Unassembled WGS sequence"/>
</dbReference>
<evidence type="ECO:0008006" key="4">
    <source>
        <dbReference type="Google" id="ProtNLM"/>
    </source>
</evidence>
<sequence length="335" mass="36673">MPTAIGSLRRLILTPSLDSVTFDRRSFPAAPTEVSRRLEAIPQAVVCGFEWGIDARDQWEVERRLELVEVGMRGFAYEGATMAFTVLDAMGSGRRQRTRNLLLGPGAPHIFLAYIGIGFAMAKLPRVLWKKIMPDLTGSPYYPAMSWLAVDGYGFDLAYFHYSRWIEQQRRPEPYAWEGRSDYFQRAVDQGIGRALWFMHAAAVDDVAAAVRRFAPERQPDLWAGVGLAATFAGGGGSDDLAVLRRHAGEHSDELALGSVFATKARVHGGFVPPHSALATAALTGLSVRAANALADDTEPPIGTVGAVPTYETWRANIRRHFQGQHSAADNTGTC</sequence>
<reference evidence="2 3" key="1">
    <citation type="submission" date="2020-08" db="EMBL/GenBank/DDBJ databases">
        <title>Sequencing the genomes of 1000 actinobacteria strains.</title>
        <authorList>
            <person name="Klenk H.-P."/>
        </authorList>
    </citation>
    <scope>NUCLEOTIDE SEQUENCE [LARGE SCALE GENOMIC DNA]</scope>
    <source>
        <strain evidence="2 3">DSM 45362</strain>
    </source>
</reference>
<keyword evidence="3" id="KW-1185">Reference proteome</keyword>
<name>A0A841BTK6_9ACTN</name>
<feature type="transmembrane region" description="Helical" evidence="1">
    <location>
        <begin position="100"/>
        <end position="121"/>
    </location>
</feature>
<dbReference type="InterPro" id="IPR012964">
    <property type="entry name" value="DUF1702"/>
</dbReference>
<dbReference type="AlphaFoldDB" id="A0A841BTK6"/>
<organism evidence="2 3">
    <name type="scientific">Allocatelliglobosispora scoriae</name>
    <dbReference type="NCBI Taxonomy" id="643052"/>
    <lineage>
        <taxon>Bacteria</taxon>
        <taxon>Bacillati</taxon>
        <taxon>Actinomycetota</taxon>
        <taxon>Actinomycetes</taxon>
        <taxon>Micromonosporales</taxon>
        <taxon>Micromonosporaceae</taxon>
        <taxon>Allocatelliglobosispora</taxon>
    </lineage>
</organism>